<name>A0A9X7MZ92_PSEDE</name>
<evidence type="ECO:0000313" key="2">
    <source>
        <dbReference type="EMBL" id="QEY72327.1"/>
    </source>
</evidence>
<feature type="transmembrane region" description="Helical" evidence="1">
    <location>
        <begin position="80"/>
        <end position="97"/>
    </location>
</feature>
<accession>A0A9X7MZ92</accession>
<feature type="transmembrane region" description="Helical" evidence="1">
    <location>
        <begin position="109"/>
        <end position="126"/>
    </location>
</feature>
<proteinExistence type="predicted"/>
<feature type="transmembrane region" description="Helical" evidence="1">
    <location>
        <begin position="42"/>
        <end position="60"/>
    </location>
</feature>
<evidence type="ECO:0000256" key="1">
    <source>
        <dbReference type="SAM" id="Phobius"/>
    </source>
</evidence>
<feature type="transmembrane region" description="Helical" evidence="1">
    <location>
        <begin position="167"/>
        <end position="186"/>
    </location>
</feature>
<feature type="transmembrane region" description="Helical" evidence="1">
    <location>
        <begin position="6"/>
        <end position="30"/>
    </location>
</feature>
<keyword evidence="1" id="KW-0472">Membrane</keyword>
<gene>
    <name evidence="2" type="ORF">F1C79_12310</name>
</gene>
<feature type="transmembrane region" description="Helical" evidence="1">
    <location>
        <begin position="141"/>
        <end position="160"/>
    </location>
</feature>
<evidence type="ECO:0000313" key="3">
    <source>
        <dbReference type="Proteomes" id="UP000326659"/>
    </source>
</evidence>
<reference evidence="2 3" key="1">
    <citation type="submission" date="2019-09" db="EMBL/GenBank/DDBJ databases">
        <title>Prosopis cineraria nodule microbiome.</title>
        <authorList>
            <person name="Chaluvadi S.R."/>
            <person name="Ali R."/>
            <person name="Wang X."/>
        </authorList>
    </citation>
    <scope>NUCLEOTIDE SEQUENCE [LARGE SCALE GENOMIC DNA]</scope>
    <source>
        <strain evidence="2 3">BG1</strain>
    </source>
</reference>
<dbReference type="KEGG" id="pden:F1C79_12310"/>
<dbReference type="EMBL" id="CP043626">
    <property type="protein sequence ID" value="QEY72327.1"/>
    <property type="molecule type" value="Genomic_DNA"/>
</dbReference>
<dbReference type="OrthoDB" id="6870218at2"/>
<sequence>MPGTEFQWLAVVFGMLTGLGVTRLLSGVVATLRSRATSKIDWLPLIWSASLFLMLLEYWWSTYSLKSLINVWTYNEFLRLLVSPLLLFFSAALILPVHELKAGETHQEVFESHGHWALLGFSAYYAEYFWEAARYWDNQWFSGWGVFMVVIILLPIIAFFSSRRVHLVIATAVLVIQVLGISVDFGELQDVRF</sequence>
<keyword evidence="1" id="KW-0812">Transmembrane</keyword>
<dbReference type="RefSeq" id="WP_151187630.1">
    <property type="nucleotide sequence ID" value="NZ_CP043626.1"/>
</dbReference>
<organism evidence="2 3">
    <name type="scientific">Pseudomonas denitrificans</name>
    <dbReference type="NCBI Taxonomy" id="43306"/>
    <lineage>
        <taxon>Bacteria</taxon>
        <taxon>Pseudomonadati</taxon>
        <taxon>Pseudomonadota</taxon>
        <taxon>Gammaproteobacteria</taxon>
        <taxon>Pseudomonadales</taxon>
        <taxon>Pseudomonadaceae</taxon>
        <taxon>Halopseudomonas</taxon>
    </lineage>
</organism>
<dbReference type="AlphaFoldDB" id="A0A9X7MZ92"/>
<keyword evidence="1" id="KW-1133">Transmembrane helix</keyword>
<protein>
    <submittedName>
        <fullName evidence="2">Uncharacterized protein</fullName>
    </submittedName>
</protein>
<keyword evidence="3" id="KW-1185">Reference proteome</keyword>
<dbReference type="Proteomes" id="UP000326659">
    <property type="component" value="Chromosome"/>
</dbReference>